<name>U7DD72_9BACT</name>
<dbReference type="PANTHER" id="PTHR11963:SF23">
    <property type="entry name" value="CYTOSOL AMINOPEPTIDASE"/>
    <property type="match status" value="1"/>
</dbReference>
<dbReference type="SUPFAM" id="SSF52949">
    <property type="entry name" value="Macro domain-like"/>
    <property type="match status" value="1"/>
</dbReference>
<feature type="binding site" evidence="8">
    <location>
        <position position="305"/>
    </location>
    <ligand>
        <name>Mn(2+)</name>
        <dbReference type="ChEBI" id="CHEBI:29035"/>
        <label>2</label>
    </ligand>
</feature>
<dbReference type="GO" id="GO:0005737">
    <property type="term" value="C:cytoplasm"/>
    <property type="evidence" value="ECO:0007669"/>
    <property type="project" value="UniProtKB-SubCell"/>
</dbReference>
<feature type="binding site" evidence="8">
    <location>
        <position position="226"/>
    </location>
    <ligand>
        <name>Mn(2+)</name>
        <dbReference type="ChEBI" id="CHEBI:29035"/>
        <label>1</label>
    </ligand>
</feature>
<dbReference type="Gene3D" id="3.40.630.10">
    <property type="entry name" value="Zn peptidases"/>
    <property type="match status" value="1"/>
</dbReference>
<dbReference type="AlphaFoldDB" id="U7DD72"/>
<dbReference type="InterPro" id="IPR023042">
    <property type="entry name" value="Peptidase_M17_leu_NH2_pept"/>
</dbReference>
<dbReference type="OrthoDB" id="9809354at2"/>
<evidence type="ECO:0000256" key="5">
    <source>
        <dbReference type="ARBA" id="ARBA00022670"/>
    </source>
</evidence>
<reference evidence="10 11" key="1">
    <citation type="journal article" date="2013" name="Environ. Microbiol.">
        <title>Genome analysis of Chitinivibrio alkaliphilus gen. nov., sp. nov., a novel extremely haloalkaliphilic anaerobic chitinolytic bacterium from the candidate phylum Termite Group 3.</title>
        <authorList>
            <person name="Sorokin D.Y."/>
            <person name="Gumerov V.M."/>
            <person name="Rakitin A.L."/>
            <person name="Beletsky A.V."/>
            <person name="Damste J.S."/>
            <person name="Muyzer G."/>
            <person name="Mardanov A.V."/>
            <person name="Ravin N.V."/>
        </authorList>
    </citation>
    <scope>NUCLEOTIDE SEQUENCE [LARGE SCALE GENOMIC DNA]</scope>
    <source>
        <strain evidence="10 11">ACht1</strain>
    </source>
</reference>
<dbReference type="GO" id="GO:0030145">
    <property type="term" value="F:manganese ion binding"/>
    <property type="evidence" value="ECO:0007669"/>
    <property type="project" value="UniProtKB-UniRule"/>
</dbReference>
<dbReference type="EC" id="3.4.11.1" evidence="8"/>
<organism evidence="10 11">
    <name type="scientific">Chitinivibrio alkaliphilus ACht1</name>
    <dbReference type="NCBI Taxonomy" id="1313304"/>
    <lineage>
        <taxon>Bacteria</taxon>
        <taxon>Pseudomonadati</taxon>
        <taxon>Fibrobacterota</taxon>
        <taxon>Chitinivibrionia</taxon>
        <taxon>Chitinivibrionales</taxon>
        <taxon>Chitinivibrionaceae</taxon>
        <taxon>Chitinivibrio</taxon>
    </lineage>
</organism>
<comment type="catalytic activity">
    <reaction evidence="2 8">
        <text>Release of an N-terminal amino acid, preferentially leucine, but not glutamic or aspartic acids.</text>
        <dbReference type="EC" id="3.4.11.10"/>
    </reaction>
</comment>
<dbReference type="eggNOG" id="COG0260">
    <property type="taxonomic scope" value="Bacteria"/>
</dbReference>
<dbReference type="GO" id="GO:0070006">
    <property type="term" value="F:metalloaminopeptidase activity"/>
    <property type="evidence" value="ECO:0007669"/>
    <property type="project" value="InterPro"/>
</dbReference>
<dbReference type="STRING" id="1313304.CALK_0598"/>
<comment type="cofactor">
    <cofactor evidence="8">
        <name>Mn(2+)</name>
        <dbReference type="ChEBI" id="CHEBI:29035"/>
    </cofactor>
    <text evidence="8">Binds 2 manganese ions per subunit.</text>
</comment>
<dbReference type="SUPFAM" id="SSF53187">
    <property type="entry name" value="Zn-dependent exopeptidases"/>
    <property type="match status" value="1"/>
</dbReference>
<evidence type="ECO:0000313" key="11">
    <source>
        <dbReference type="Proteomes" id="UP000017148"/>
    </source>
</evidence>
<evidence type="ECO:0000313" key="10">
    <source>
        <dbReference type="EMBL" id="ERP38826.1"/>
    </source>
</evidence>
<dbReference type="PROSITE" id="PS00631">
    <property type="entry name" value="CYTOSOL_AP"/>
    <property type="match status" value="1"/>
</dbReference>
<dbReference type="Gene3D" id="3.40.220.10">
    <property type="entry name" value="Leucine Aminopeptidase, subunit E, domain 1"/>
    <property type="match status" value="1"/>
</dbReference>
<gene>
    <name evidence="8" type="primary">pepA</name>
    <name evidence="10" type="ORF">CALK_0598</name>
</gene>
<keyword evidence="6 8" id="KW-0378">Hydrolase</keyword>
<feature type="binding site" evidence="8">
    <location>
        <position position="303"/>
    </location>
    <ligand>
        <name>Mn(2+)</name>
        <dbReference type="ChEBI" id="CHEBI:29035"/>
        <label>1</label>
    </ligand>
</feature>
<keyword evidence="11" id="KW-1185">Reference proteome</keyword>
<keyword evidence="7 8" id="KW-0464">Manganese</keyword>
<evidence type="ECO:0000259" key="9">
    <source>
        <dbReference type="PROSITE" id="PS00631"/>
    </source>
</evidence>
<protein>
    <recommendedName>
        <fullName evidence="8">Probable cytosol aminopeptidase</fullName>
        <ecNumber evidence="8">3.4.11.1</ecNumber>
    </recommendedName>
    <alternativeName>
        <fullName evidence="8">Leucine aminopeptidase</fullName>
        <shortName evidence="8">LAP</shortName>
        <ecNumber evidence="8">3.4.11.10</ecNumber>
    </alternativeName>
    <alternativeName>
        <fullName evidence="8">Leucyl aminopeptidase</fullName>
    </alternativeName>
</protein>
<keyword evidence="8" id="KW-0479">Metal-binding</keyword>
<comment type="catalytic activity">
    <reaction evidence="1 8">
        <text>Release of an N-terminal amino acid, Xaa-|-Yaa-, in which Xaa is preferably Leu, but may be other amino acids including Pro although not Arg or Lys, and Yaa may be Pro. Amino acid amides and methyl esters are also readily hydrolyzed, but rates on arylamides are exceedingly low.</text>
        <dbReference type="EC" id="3.4.11.1"/>
    </reaction>
</comment>
<feature type="active site" evidence="8">
    <location>
        <position position="233"/>
    </location>
</feature>
<feature type="domain" description="Cytosol aminopeptidase" evidence="9">
    <location>
        <begin position="301"/>
        <end position="308"/>
    </location>
</feature>
<dbReference type="CDD" id="cd00433">
    <property type="entry name" value="Peptidase_M17"/>
    <property type="match status" value="1"/>
</dbReference>
<dbReference type="GO" id="GO:0006508">
    <property type="term" value="P:proteolysis"/>
    <property type="evidence" value="ECO:0007669"/>
    <property type="project" value="UniProtKB-KW"/>
</dbReference>
<feature type="binding site" evidence="8">
    <location>
        <position position="226"/>
    </location>
    <ligand>
        <name>Mn(2+)</name>
        <dbReference type="ChEBI" id="CHEBI:29035"/>
        <label>2</label>
    </ligand>
</feature>
<dbReference type="InterPro" id="IPR043472">
    <property type="entry name" value="Macro_dom-like"/>
</dbReference>
<feature type="active site" evidence="8">
    <location>
        <position position="307"/>
    </location>
</feature>
<evidence type="ECO:0000256" key="3">
    <source>
        <dbReference type="ARBA" id="ARBA00009528"/>
    </source>
</evidence>
<feature type="binding site" evidence="8">
    <location>
        <position position="305"/>
    </location>
    <ligand>
        <name>Mn(2+)</name>
        <dbReference type="ChEBI" id="CHEBI:29035"/>
        <label>1</label>
    </ligand>
</feature>
<dbReference type="EC" id="3.4.11.10" evidence="8"/>
<sequence>MNLEIQEKQGRYDTEIRLVTEKQAEEIRDFEGRSGSVCVRYEGDTTYIYAALGEEGDLLNPVAAAVRVARNLKRKALSLYVERSHDFATYVQGALLGAYRFEQYKETQTPPLEHIEFVGTGLQQEALTKGRIFADATNYTRDLVNKNAGEIYPDALARQAQQLAMEFPALTVTVFDEEEIAQEGLSLLSAVGQGSATPPRFILLEYQGAAPTEDPRVLVGKGITFDAGGQNLKPSGSIENMRLDMAGAGAVLGIMKGICRLGLQENIVGVIPAAQNALGKDAYYTGDVYPSHAGKTVEVLNTDAEGRLVLADAISYCRKAYRPREIIDMATLTGAMVVALGDTVSGLFTNTPALSKGLFQAGEAVRDRLWELPVYTEHMKAMESDIADLRNVSTLKRKAGSITAAAFLHHFAEEVPWAHLDIAGTAWNDAEPRGITPKYATGAGVRVILEYLQRQQGEQSA</sequence>
<accession>U7DD72</accession>
<proteinExistence type="inferred from homology"/>
<comment type="function">
    <text evidence="8">Presumably involved in the processing and regular turnover of intracellular proteins. Catalyzes the removal of unsubstituted N-terminal amino acids from various peptides.</text>
</comment>
<dbReference type="RefSeq" id="WP_022636125.1">
    <property type="nucleotide sequence ID" value="NZ_ASJR01000004.1"/>
</dbReference>
<dbReference type="PANTHER" id="PTHR11963">
    <property type="entry name" value="LEUCINE AMINOPEPTIDASE-RELATED"/>
    <property type="match status" value="1"/>
</dbReference>
<comment type="subcellular location">
    <subcellularLocation>
        <location evidence="8">Cytoplasm</location>
    </subcellularLocation>
</comment>
<dbReference type="EMBL" id="ASJR01000004">
    <property type="protein sequence ID" value="ERP38826.1"/>
    <property type="molecule type" value="Genomic_DNA"/>
</dbReference>
<keyword evidence="5 8" id="KW-0645">Protease</keyword>
<dbReference type="PATRIC" id="fig|1313304.3.peg.573"/>
<evidence type="ECO:0000256" key="1">
    <source>
        <dbReference type="ARBA" id="ARBA00000135"/>
    </source>
</evidence>
<evidence type="ECO:0000256" key="8">
    <source>
        <dbReference type="HAMAP-Rule" id="MF_00181"/>
    </source>
</evidence>
<feature type="binding site" evidence="8">
    <location>
        <position position="221"/>
    </location>
    <ligand>
        <name>Mn(2+)</name>
        <dbReference type="ChEBI" id="CHEBI:29035"/>
        <label>2</label>
    </ligand>
</feature>
<dbReference type="InterPro" id="IPR011356">
    <property type="entry name" value="Leucine_aapep/pepB"/>
</dbReference>
<evidence type="ECO:0000256" key="6">
    <source>
        <dbReference type="ARBA" id="ARBA00022801"/>
    </source>
</evidence>
<evidence type="ECO:0000256" key="7">
    <source>
        <dbReference type="ARBA" id="ARBA00023211"/>
    </source>
</evidence>
<evidence type="ECO:0000256" key="4">
    <source>
        <dbReference type="ARBA" id="ARBA00022438"/>
    </source>
</evidence>
<dbReference type="Proteomes" id="UP000017148">
    <property type="component" value="Unassembled WGS sequence"/>
</dbReference>
<evidence type="ECO:0000256" key="2">
    <source>
        <dbReference type="ARBA" id="ARBA00000967"/>
    </source>
</evidence>
<dbReference type="Pfam" id="PF00883">
    <property type="entry name" value="Peptidase_M17"/>
    <property type="match status" value="1"/>
</dbReference>
<dbReference type="PRINTS" id="PR00481">
    <property type="entry name" value="LAMNOPPTDASE"/>
</dbReference>
<comment type="similarity">
    <text evidence="3 8">Belongs to the peptidase M17 family.</text>
</comment>
<dbReference type="InterPro" id="IPR000819">
    <property type="entry name" value="Peptidase_M17_C"/>
</dbReference>
<keyword evidence="8" id="KW-0963">Cytoplasm</keyword>
<keyword evidence="4 8" id="KW-0031">Aminopeptidase</keyword>
<dbReference type="HAMAP" id="MF_00181">
    <property type="entry name" value="Cytosol_peptidase_M17"/>
    <property type="match status" value="1"/>
</dbReference>
<comment type="caution">
    <text evidence="10">The sequence shown here is derived from an EMBL/GenBank/DDBJ whole genome shotgun (WGS) entry which is preliminary data.</text>
</comment>
<feature type="binding site" evidence="8">
    <location>
        <position position="244"/>
    </location>
    <ligand>
        <name>Mn(2+)</name>
        <dbReference type="ChEBI" id="CHEBI:29035"/>
        <label>2</label>
    </ligand>
</feature>